<gene>
    <name evidence="1" type="ORF">CUMW_196830</name>
</gene>
<protein>
    <submittedName>
        <fullName evidence="1">Uncharacterized protein</fullName>
    </submittedName>
</protein>
<evidence type="ECO:0000313" key="1">
    <source>
        <dbReference type="EMBL" id="GAY59744.1"/>
    </source>
</evidence>
<organism evidence="1 2">
    <name type="scientific">Citrus unshiu</name>
    <name type="common">Satsuma mandarin</name>
    <name type="synonym">Citrus nobilis var. unshiu</name>
    <dbReference type="NCBI Taxonomy" id="55188"/>
    <lineage>
        <taxon>Eukaryota</taxon>
        <taxon>Viridiplantae</taxon>
        <taxon>Streptophyta</taxon>
        <taxon>Embryophyta</taxon>
        <taxon>Tracheophyta</taxon>
        <taxon>Spermatophyta</taxon>
        <taxon>Magnoliopsida</taxon>
        <taxon>eudicotyledons</taxon>
        <taxon>Gunneridae</taxon>
        <taxon>Pentapetalae</taxon>
        <taxon>rosids</taxon>
        <taxon>malvids</taxon>
        <taxon>Sapindales</taxon>
        <taxon>Rutaceae</taxon>
        <taxon>Aurantioideae</taxon>
        <taxon>Citrus</taxon>
    </lineage>
</organism>
<accession>A0A2H5Q563</accession>
<dbReference type="EMBL" id="BDQV01000218">
    <property type="protein sequence ID" value="GAY59744.1"/>
    <property type="molecule type" value="Genomic_DNA"/>
</dbReference>
<name>A0A2H5Q563_CITUN</name>
<sequence>MQYMLYLLDRPRT</sequence>
<evidence type="ECO:0000313" key="2">
    <source>
        <dbReference type="Proteomes" id="UP000236630"/>
    </source>
</evidence>
<reference evidence="1 2" key="1">
    <citation type="journal article" date="2017" name="Front. Genet.">
        <title>Draft sequencing of the heterozygous diploid genome of Satsuma (Citrus unshiu Marc.) using a hybrid assembly approach.</title>
        <authorList>
            <person name="Shimizu T."/>
            <person name="Tanizawa Y."/>
            <person name="Mochizuki T."/>
            <person name="Nagasaki H."/>
            <person name="Yoshioka T."/>
            <person name="Toyoda A."/>
            <person name="Fujiyama A."/>
            <person name="Kaminuma E."/>
            <person name="Nakamura Y."/>
        </authorList>
    </citation>
    <scope>NUCLEOTIDE SEQUENCE [LARGE SCALE GENOMIC DNA]</scope>
    <source>
        <strain evidence="2">cv. Miyagawa wase</strain>
    </source>
</reference>
<comment type="caution">
    <text evidence="1">The sequence shown here is derived from an EMBL/GenBank/DDBJ whole genome shotgun (WGS) entry which is preliminary data.</text>
</comment>
<dbReference type="Proteomes" id="UP000236630">
    <property type="component" value="Unassembled WGS sequence"/>
</dbReference>
<proteinExistence type="predicted"/>
<keyword evidence="2" id="KW-1185">Reference proteome</keyword>